<feature type="domain" description="HTH lacI-type" evidence="5">
    <location>
        <begin position="9"/>
        <end position="63"/>
    </location>
</feature>
<evidence type="ECO:0000256" key="1">
    <source>
        <dbReference type="ARBA" id="ARBA00022491"/>
    </source>
</evidence>
<dbReference type="SUPFAM" id="SSF47413">
    <property type="entry name" value="lambda repressor-like DNA-binding domains"/>
    <property type="match status" value="1"/>
</dbReference>
<keyword evidence="3 6" id="KW-0238">DNA-binding</keyword>
<evidence type="ECO:0000313" key="6">
    <source>
        <dbReference type="EMBL" id="RUR67448.1"/>
    </source>
</evidence>
<evidence type="ECO:0000256" key="3">
    <source>
        <dbReference type="ARBA" id="ARBA00023125"/>
    </source>
</evidence>
<organism evidence="6 7">
    <name type="scientific">Variovorax guangxiensis</name>
    <dbReference type="NCBI Taxonomy" id="1775474"/>
    <lineage>
        <taxon>Bacteria</taxon>
        <taxon>Pseudomonadati</taxon>
        <taxon>Pseudomonadota</taxon>
        <taxon>Betaproteobacteria</taxon>
        <taxon>Burkholderiales</taxon>
        <taxon>Comamonadaceae</taxon>
        <taxon>Variovorax</taxon>
    </lineage>
</organism>
<dbReference type="GO" id="GO:0003700">
    <property type="term" value="F:DNA-binding transcription factor activity"/>
    <property type="evidence" value="ECO:0007669"/>
    <property type="project" value="TreeGrafter"/>
</dbReference>
<dbReference type="RefSeq" id="WP_126021602.1">
    <property type="nucleotide sequence ID" value="NZ_RXFT01000003.1"/>
</dbReference>
<dbReference type="Pfam" id="PF00356">
    <property type="entry name" value="LacI"/>
    <property type="match status" value="1"/>
</dbReference>
<dbReference type="Proteomes" id="UP000281118">
    <property type="component" value="Unassembled WGS sequence"/>
</dbReference>
<evidence type="ECO:0000256" key="4">
    <source>
        <dbReference type="ARBA" id="ARBA00023163"/>
    </source>
</evidence>
<keyword evidence="2" id="KW-0805">Transcription regulation</keyword>
<reference evidence="6 7" key="1">
    <citation type="submission" date="2018-12" db="EMBL/GenBank/DDBJ databases">
        <title>The genome sequences of Variovorax guangxiensis DSM 27352.</title>
        <authorList>
            <person name="Gao J."/>
            <person name="Sun J."/>
        </authorList>
    </citation>
    <scope>NUCLEOTIDE SEQUENCE [LARGE SCALE GENOMIC DNA]</scope>
    <source>
        <strain evidence="6 7">DSM 27352</strain>
    </source>
</reference>
<keyword evidence="4" id="KW-0804">Transcription</keyword>
<dbReference type="Gene3D" id="1.10.260.40">
    <property type="entry name" value="lambda repressor-like DNA-binding domains"/>
    <property type="match status" value="1"/>
</dbReference>
<dbReference type="PROSITE" id="PS00356">
    <property type="entry name" value="HTH_LACI_1"/>
    <property type="match status" value="1"/>
</dbReference>
<dbReference type="Pfam" id="PF13377">
    <property type="entry name" value="Peripla_BP_3"/>
    <property type="match status" value="1"/>
</dbReference>
<dbReference type="SMART" id="SM00354">
    <property type="entry name" value="HTH_LACI"/>
    <property type="match status" value="1"/>
</dbReference>
<dbReference type="InterPro" id="IPR028082">
    <property type="entry name" value="Peripla_BP_I"/>
</dbReference>
<protein>
    <submittedName>
        <fullName evidence="6">LacI family DNA-binding transcriptional regulator</fullName>
    </submittedName>
</protein>
<gene>
    <name evidence="6" type="ORF">EJP67_10280</name>
</gene>
<dbReference type="InterPro" id="IPR000843">
    <property type="entry name" value="HTH_LacI"/>
</dbReference>
<dbReference type="OrthoDB" id="8770794at2"/>
<dbReference type="InterPro" id="IPR010982">
    <property type="entry name" value="Lambda_DNA-bd_dom_sf"/>
</dbReference>
<name>A0A3S0ZMQ4_9BURK</name>
<comment type="caution">
    <text evidence="6">The sequence shown here is derived from an EMBL/GenBank/DDBJ whole genome shotgun (WGS) entry which is preliminary data.</text>
</comment>
<sequence>MSTEPSPRANIKDVAREAGVSPTTVSHALNARGQVDAETRARVEKAALKLGYRPNRNAQRLRTGEAHMIVLLSSMPFAVAGGPSRLGFLMEVAAVAASAALDRNLALVLAPPMETGRVPMELLDVDGALVIEPSAGDPNMDYLLRRGLPVVAIGKPAEAAGGAESGTALPPYVDIHSGDTTRLLLEHLHTQGARRIAMILGSAQRNSYVEGQAAYLAFAAAHRQAPLLSLVDEAKGESGGRDAALALLAAHPDIDAFCVPVDAFATGAVAAVLETGRRIPEDVMVATRYDGLRARTSVPPLTAVDLHLDEVAQQAIALLFDHLRGDTATRKVDGPAAQIVPRLSSARRG</sequence>
<dbReference type="PANTHER" id="PTHR30146:SF151">
    <property type="entry name" value="HTH-TYPE TRANSCRIPTIONAL REPRESSOR CYTR"/>
    <property type="match status" value="1"/>
</dbReference>
<dbReference type="AlphaFoldDB" id="A0A3S0ZMQ4"/>
<proteinExistence type="predicted"/>
<dbReference type="CDD" id="cd01392">
    <property type="entry name" value="HTH_LacI"/>
    <property type="match status" value="1"/>
</dbReference>
<evidence type="ECO:0000259" key="5">
    <source>
        <dbReference type="PROSITE" id="PS50932"/>
    </source>
</evidence>
<accession>A0A3S0ZMQ4</accession>
<dbReference type="Gene3D" id="3.40.50.2300">
    <property type="match status" value="2"/>
</dbReference>
<dbReference type="GO" id="GO:0000976">
    <property type="term" value="F:transcription cis-regulatory region binding"/>
    <property type="evidence" value="ECO:0007669"/>
    <property type="project" value="TreeGrafter"/>
</dbReference>
<evidence type="ECO:0000256" key="2">
    <source>
        <dbReference type="ARBA" id="ARBA00023015"/>
    </source>
</evidence>
<dbReference type="PANTHER" id="PTHR30146">
    <property type="entry name" value="LACI-RELATED TRANSCRIPTIONAL REPRESSOR"/>
    <property type="match status" value="1"/>
</dbReference>
<dbReference type="SUPFAM" id="SSF53822">
    <property type="entry name" value="Periplasmic binding protein-like I"/>
    <property type="match status" value="1"/>
</dbReference>
<dbReference type="PROSITE" id="PS50932">
    <property type="entry name" value="HTH_LACI_2"/>
    <property type="match status" value="1"/>
</dbReference>
<evidence type="ECO:0000313" key="7">
    <source>
        <dbReference type="Proteomes" id="UP000281118"/>
    </source>
</evidence>
<dbReference type="InterPro" id="IPR046335">
    <property type="entry name" value="LacI/GalR-like_sensor"/>
</dbReference>
<dbReference type="EMBL" id="RXFT01000003">
    <property type="protein sequence ID" value="RUR67448.1"/>
    <property type="molecule type" value="Genomic_DNA"/>
</dbReference>
<keyword evidence="1" id="KW-0678">Repressor</keyword>